<dbReference type="OrthoDB" id="2282350at2"/>
<feature type="domain" description="Mub B2-like" evidence="5">
    <location>
        <begin position="624"/>
        <end position="750"/>
    </location>
</feature>
<feature type="domain" description="Mub B2-like" evidence="5">
    <location>
        <begin position="1456"/>
        <end position="1551"/>
    </location>
</feature>
<dbReference type="RefSeq" id="WP_104689120.1">
    <property type="nucleotide sequence ID" value="NZ_JBKTHY010000023.1"/>
</dbReference>
<accession>A0A2J6NL84</accession>
<dbReference type="Pfam" id="PF17965">
    <property type="entry name" value="MucBP_2"/>
    <property type="match status" value="1"/>
</dbReference>
<dbReference type="InterPro" id="IPR041495">
    <property type="entry name" value="Mub_B2"/>
</dbReference>
<gene>
    <name evidence="6" type="ORF">CK797_07385</name>
</gene>
<protein>
    <recommendedName>
        <fullName evidence="8">Gram-positive cocci surface proteins LPxTG domain-containing protein</fullName>
    </recommendedName>
</protein>
<feature type="compositionally biased region" description="Low complexity" evidence="2">
    <location>
        <begin position="119"/>
        <end position="142"/>
    </location>
</feature>
<name>A0A2J6NL84_9LACO</name>
<dbReference type="Gene3D" id="3.10.20.470">
    <property type="match status" value="4"/>
</dbReference>
<dbReference type="EMBL" id="PNFV01000009">
    <property type="protein sequence ID" value="PMB82091.1"/>
    <property type="molecule type" value="Genomic_DNA"/>
</dbReference>
<evidence type="ECO:0000256" key="2">
    <source>
        <dbReference type="SAM" id="MobiDB-lite"/>
    </source>
</evidence>
<evidence type="ECO:0000313" key="7">
    <source>
        <dbReference type="Proteomes" id="UP000239920"/>
    </source>
</evidence>
<dbReference type="Gene3D" id="2.60.40.4300">
    <property type="match status" value="6"/>
</dbReference>
<feature type="domain" description="Mub B2-like" evidence="5">
    <location>
        <begin position="896"/>
        <end position="1014"/>
    </location>
</feature>
<feature type="compositionally biased region" description="Low complexity" evidence="2">
    <location>
        <begin position="1768"/>
        <end position="1798"/>
    </location>
</feature>
<dbReference type="Proteomes" id="UP000239920">
    <property type="component" value="Unassembled WGS sequence"/>
</dbReference>
<evidence type="ECO:0000256" key="1">
    <source>
        <dbReference type="ARBA" id="ARBA00022729"/>
    </source>
</evidence>
<evidence type="ECO:0000259" key="4">
    <source>
        <dbReference type="Pfam" id="PF17965"/>
    </source>
</evidence>
<comment type="caution">
    <text evidence="6">The sequence shown here is derived from an EMBL/GenBank/DDBJ whole genome shotgun (WGS) entry which is preliminary data.</text>
</comment>
<keyword evidence="1" id="KW-0732">Signal</keyword>
<dbReference type="Pfam" id="PF17966">
    <property type="entry name" value="Muc_B2"/>
    <property type="match status" value="5"/>
</dbReference>
<feature type="domain" description="Mub B2-like" evidence="5">
    <location>
        <begin position="1127"/>
        <end position="1251"/>
    </location>
</feature>
<feature type="domain" description="Mub B2-like" evidence="5">
    <location>
        <begin position="1650"/>
        <end position="1765"/>
    </location>
</feature>
<evidence type="ECO:0008006" key="8">
    <source>
        <dbReference type="Google" id="ProtNLM"/>
    </source>
</evidence>
<evidence type="ECO:0000313" key="6">
    <source>
        <dbReference type="EMBL" id="PMB82091.1"/>
    </source>
</evidence>
<feature type="compositionally biased region" description="Low complexity" evidence="2">
    <location>
        <begin position="87"/>
        <end position="112"/>
    </location>
</feature>
<feature type="region of interest" description="Disordered" evidence="2">
    <location>
        <begin position="87"/>
        <end position="155"/>
    </location>
</feature>
<feature type="region of interest" description="Disordered" evidence="2">
    <location>
        <begin position="1766"/>
        <end position="1808"/>
    </location>
</feature>
<evidence type="ECO:0000259" key="3">
    <source>
        <dbReference type="Pfam" id="PF04650"/>
    </source>
</evidence>
<dbReference type="InterPro" id="IPR041558">
    <property type="entry name" value="MucBP_2"/>
</dbReference>
<evidence type="ECO:0000259" key="5">
    <source>
        <dbReference type="Pfam" id="PF17966"/>
    </source>
</evidence>
<sequence length="1870" mass="204743">MVSKNNHMIKRAQIAEREVPHYGLRKLGVGVVSVLLGTTMYLGANSTVANADELTSGGDINDGTSQTGASVQNTGKVVAINNTATQATPATSAAQSSQSSSAISNSDSVANAEKNSSLSANTQTSQNGSSSQVSQVPNSQMSTPADGTTNISSNNQNEIQQNNINDELTDGYAEVYPITQYAWGSVFSDVNESRDVPPVYGVKIKFEKDNTGKYKVVDLDNIAKADTLEINTAEKKPGEYKAYFVDKYNHKLTVLDPNKIDTTHKYPLFLKVVPSDQEDQIYNGGGTVLQSVMDQYNPIKNNKTFEQAIDLSGYKDSDLEQIGNFWSIFDPSVVADKAFNNDLASENNWKTLYGYRYCVAPSSYIKALLTTGLPTITRNGQQYYLVLNSDSTYKSQDIDELYNLFNNPKALQKSINGLDVQNTTLIATNEDKGSQTLAKLYNAETSTELNNLVENYQNGNATAAQNPTVLMIPELGENDELIPGKYAGRMILYYKGLGSDEGSPELKVMYSSMDPGYRGKLPSIYNYLGGGDAECAGMFVLPQRSTASITYIDDTLNKQLPGGEEIEGHYTDKISFSIDPSQQIANYVKQGYKLVSNDYKPDQLFNSDGANNVFEVHFVHNVVPKSQTKVTTRTIHYILNDGSVMHDNDGNKIPNVVQKVIYTGNSYIDKVTDKPVNAKQDANKNWVVDTTNTATPKPEWKITSTKDKFIEVPSPVVSGYVETPEIVKEETPVMPETQSVNEDVYVVYKKAPITYKTNRETKTVTRTIKYLDSQTGQEIPNVSEISQVSNLSRDEITDEQGKVIGYGTVSEDGHSYQLNNAWMLDKNGWKEQGSPDLTAKGYKKVPHFIDGQDASIVKEAQPDLDNPVDQTVKVYYDHDTIPVTPNHPQDKDGLRHDDLNKTVIRTINYQDTTGKAVNGAPDGKATYQQSAHFTRTAIIDKVTDKILGYDTNNDGKVDVTIGDYAWTPIHSTFDEVDSKAPKDLGYTNVDVSSVGQEQVAYYTPSQKITVTYSNVKPEQVEKAILHIIDITDGNKELNSFKVSGKDNTAITFDGAAGNVDALTKAGYKVHSIVQATTDPQKPTKYGTDYNTAAGQWKFDNKPSVNQEFYVFLEHDYTPINPENAYGRKDLTRKVVETVHYVDEATGKPVASDYTNTLTFTGQGMVDKVTGKMLAVKSTANGKIAYDYDLKNEKNISTAKDSDFVWSTPTVLQKVTSPTIDGYTIDAAKTTPSDLADGNDIKAIENVAYSHDNVEATVYYKANPVEVHKAELTIYANGQEVGKTSATGAKGTAISFENADNIVQAYLNNGYKFDHAQDVTNNQKLSGTSYDTINFGNYAATNNSDQKFAIYLTKAPAKTQQSAELIINDVTPKKAVQLGKYTQSGLEGTPISFVDTQSQLNYLLSHGYIWKDVSYNGQSLPAKGYQDIKFGNYDSVADKAGASQQWVIELVHNIKNQPMTTTSTAHVHYIMADGTKAPADSPVQTITWTKTDQVDQVTGKTVKAGTWTPDKSSFADVESPEVQNYQPNMKNVHFAAPQQGNSYVVTVIYTKNDQKPSPVDQGTIEVTVHDVTTDQDLTEYGKQSGVQKVGTEFNYDKTGTLKDLKDAGYKIINPEVTIPTTVAKSDQHVTIYVEHQIIPVTPDKPGNGLNRDDLTKTVTETIHYEGAGEQTPAAKTAKLFFNGTAYYDSVTKKWTYASGNELKDQTENVTWIAQSGNQFATVVTPTINGYTSKVQEGYDDGQGNVKEIPGIDQNSKDIDITVAYSKAVQPTSPTQPTNKPTNPTSPTQPTKKPTSPTSPMIKPVPQTNTLKAVPTAQLVSRYHGLPASQRSAQQNSTKLPQTGNQEAISAASLGLMGLALAGGLAGMKKTL</sequence>
<dbReference type="NCBIfam" id="TIGR01167">
    <property type="entry name" value="LPXTG_anchor"/>
    <property type="match status" value="1"/>
</dbReference>
<dbReference type="InterPro" id="IPR005877">
    <property type="entry name" value="YSIRK_signal_dom"/>
</dbReference>
<proteinExistence type="predicted"/>
<feature type="domain" description="YSIRK Gram-positive signal peptide" evidence="3">
    <location>
        <begin position="21"/>
        <end position="42"/>
    </location>
</feature>
<reference evidence="6 7" key="1">
    <citation type="submission" date="2017-09" db="EMBL/GenBank/DDBJ databases">
        <title>Bacterial strain isolated from the female urinary microbiota.</title>
        <authorList>
            <person name="Thomas-White K."/>
            <person name="Kumar N."/>
            <person name="Forster S."/>
            <person name="Putonti C."/>
            <person name="Lawley T."/>
            <person name="Wolfe A.J."/>
        </authorList>
    </citation>
    <scope>NUCLEOTIDE SEQUENCE [LARGE SCALE GENOMIC DNA]</scope>
    <source>
        <strain evidence="6 7">UMB0683</strain>
    </source>
</reference>
<dbReference type="Pfam" id="PF04650">
    <property type="entry name" value="YSIRK_signal"/>
    <property type="match status" value="1"/>
</dbReference>
<organism evidence="6 7">
    <name type="scientific">Limosilactobacillus pontis</name>
    <dbReference type="NCBI Taxonomy" id="35787"/>
    <lineage>
        <taxon>Bacteria</taxon>
        <taxon>Bacillati</taxon>
        <taxon>Bacillota</taxon>
        <taxon>Bacilli</taxon>
        <taxon>Lactobacillales</taxon>
        <taxon>Lactobacillaceae</taxon>
        <taxon>Limosilactobacillus</taxon>
    </lineage>
</organism>
<feature type="domain" description="Mucin binding" evidence="4">
    <location>
        <begin position="546"/>
        <end position="620"/>
    </location>
</feature>